<feature type="domain" description="Fumarylacetoacetase-like C-terminal" evidence="2">
    <location>
        <begin position="63"/>
        <end position="270"/>
    </location>
</feature>
<keyword evidence="4" id="KW-1185">Reference proteome</keyword>
<dbReference type="GO" id="GO:0046872">
    <property type="term" value="F:metal ion binding"/>
    <property type="evidence" value="ECO:0007669"/>
    <property type="project" value="UniProtKB-KW"/>
</dbReference>
<gene>
    <name evidence="3" type="ORF">Rhow_002391</name>
</gene>
<dbReference type="SUPFAM" id="SSF56529">
    <property type="entry name" value="FAH"/>
    <property type="match status" value="1"/>
</dbReference>
<organism evidence="3 4">
    <name type="scientific">Rhodococcus wratislaviensis</name>
    <name type="common">Tsukamurella wratislaviensis</name>
    <dbReference type="NCBI Taxonomy" id="44752"/>
    <lineage>
        <taxon>Bacteria</taxon>
        <taxon>Bacillati</taxon>
        <taxon>Actinomycetota</taxon>
        <taxon>Actinomycetes</taxon>
        <taxon>Mycobacteriales</taxon>
        <taxon>Nocardiaceae</taxon>
        <taxon>Rhodococcus</taxon>
    </lineage>
</organism>
<dbReference type="Pfam" id="PF01557">
    <property type="entry name" value="FAA_hydrolase"/>
    <property type="match status" value="1"/>
</dbReference>
<dbReference type="PANTHER" id="PTHR11820:SF112">
    <property type="entry name" value="FUMARYLACETOACETATE HYDROLASE FAMILY PROTEIN (AFU_ORTHOLOGUE AFUA_1G02370)-RELATED"/>
    <property type="match status" value="1"/>
</dbReference>
<dbReference type="InterPro" id="IPR036663">
    <property type="entry name" value="Fumarylacetoacetase_C_sf"/>
</dbReference>
<dbReference type="GO" id="GO:0019752">
    <property type="term" value="P:carboxylic acid metabolic process"/>
    <property type="evidence" value="ECO:0007669"/>
    <property type="project" value="UniProtKB-ARBA"/>
</dbReference>
<dbReference type="AlphaFoldDB" id="A0A402C5P1"/>
<keyword evidence="1" id="KW-0479">Metal-binding</keyword>
<accession>A0A402C5P1</accession>
<dbReference type="InterPro" id="IPR011234">
    <property type="entry name" value="Fumarylacetoacetase-like_C"/>
</dbReference>
<protein>
    <submittedName>
        <fullName evidence="3">Fumarylacetoacetate hydrolase family protein</fullName>
    </submittedName>
</protein>
<dbReference type="EMBL" id="BHYM01000022">
    <property type="protein sequence ID" value="GCE38867.1"/>
    <property type="molecule type" value="Genomic_DNA"/>
</dbReference>
<dbReference type="FunFam" id="3.90.850.10:FF:000002">
    <property type="entry name" value="2-hydroxyhepta-2,4-diene-1,7-dioate isomerase"/>
    <property type="match status" value="1"/>
</dbReference>
<evidence type="ECO:0000313" key="3">
    <source>
        <dbReference type="EMBL" id="GCE38867.1"/>
    </source>
</evidence>
<evidence type="ECO:0000256" key="1">
    <source>
        <dbReference type="ARBA" id="ARBA00022723"/>
    </source>
</evidence>
<proteinExistence type="predicted"/>
<dbReference type="GO" id="GO:0016853">
    <property type="term" value="F:isomerase activity"/>
    <property type="evidence" value="ECO:0007669"/>
    <property type="project" value="UniProtKB-ARBA"/>
</dbReference>
<name>A0A402C5P1_RHOWR</name>
<dbReference type="RefSeq" id="WP_124391356.1">
    <property type="nucleotide sequence ID" value="NZ_BHYM01000022.1"/>
</dbReference>
<dbReference type="PANTHER" id="PTHR11820">
    <property type="entry name" value="ACYLPYRUVASE"/>
    <property type="match status" value="1"/>
</dbReference>
<reference evidence="3 4" key="1">
    <citation type="submission" date="2018-11" db="EMBL/GenBank/DDBJ databases">
        <title>Microbial catabolism of amino acid.</title>
        <authorList>
            <person name="Hibi M."/>
            <person name="Ogawa J."/>
        </authorList>
    </citation>
    <scope>NUCLEOTIDE SEQUENCE [LARGE SCALE GENOMIC DNA]</scope>
    <source>
        <strain evidence="3 4">C31-06</strain>
    </source>
</reference>
<evidence type="ECO:0000313" key="4">
    <source>
        <dbReference type="Proteomes" id="UP000287519"/>
    </source>
</evidence>
<keyword evidence="3" id="KW-0378">Hydrolase</keyword>
<dbReference type="OrthoDB" id="9805307at2"/>
<dbReference type="GO" id="GO:0016787">
    <property type="term" value="F:hydrolase activity"/>
    <property type="evidence" value="ECO:0007669"/>
    <property type="project" value="UniProtKB-KW"/>
</dbReference>
<dbReference type="Gene3D" id="3.90.850.10">
    <property type="entry name" value="Fumarylacetoacetase-like, C-terminal domain"/>
    <property type="match status" value="1"/>
</dbReference>
<evidence type="ECO:0000259" key="2">
    <source>
        <dbReference type="Pfam" id="PF01557"/>
    </source>
</evidence>
<sequence length="276" mass="29669">MRIVGYISNGRRWVGSLENGMISPLGTVEEFYASGGKLSEASAAPVKHEDVEEVPFVPETARIFCVGINYKSHATEAKEVGGIDEPKVPMIFGRWESTLVTDGTAVPVPPNEPGLDWEVELAAVIKDDVWNVTEDKALDHVLGYTAFNDLSARNKQSETLQFTLGKNADRSGPIGPVLVTADELPDASNLRVMTRVNGEKLQDSNTSFMIHSLPKIIAYISDTVTLRAGDVIATGTPSGVGAGLNPPRFLNAGDVVEVEVESIGVIRTPIVDRADL</sequence>
<dbReference type="Proteomes" id="UP000287519">
    <property type="component" value="Unassembled WGS sequence"/>
</dbReference>
<comment type="caution">
    <text evidence="3">The sequence shown here is derived from an EMBL/GenBank/DDBJ whole genome shotgun (WGS) entry which is preliminary data.</text>
</comment>